<gene>
    <name evidence="2" type="primary">yhaI</name>
    <name evidence="2" type="ORF">MCCS_21570</name>
</gene>
<evidence type="ECO:0000313" key="3">
    <source>
        <dbReference type="Proteomes" id="UP000194154"/>
    </source>
</evidence>
<dbReference type="PANTHER" id="PTHR34980">
    <property type="entry name" value="INNER MEMBRANE PROTEIN-RELATED-RELATED"/>
    <property type="match status" value="1"/>
</dbReference>
<accession>A0A1W7AE91</accession>
<keyword evidence="1" id="KW-0472">Membrane</keyword>
<feature type="transmembrane region" description="Helical" evidence="1">
    <location>
        <begin position="98"/>
        <end position="117"/>
    </location>
</feature>
<keyword evidence="1" id="KW-0812">Transmembrane</keyword>
<dbReference type="InterPro" id="IPR008523">
    <property type="entry name" value="DUF805"/>
</dbReference>
<dbReference type="PANTHER" id="PTHR34980:SF2">
    <property type="entry name" value="INNER MEMBRANE PROTEIN YHAH-RELATED"/>
    <property type="match status" value="1"/>
</dbReference>
<feature type="transmembrane region" description="Helical" evidence="1">
    <location>
        <begin position="30"/>
        <end position="51"/>
    </location>
</feature>
<keyword evidence="3" id="KW-1185">Reference proteome</keyword>
<name>A0A1W7AE91_9STAP</name>
<feature type="transmembrane region" description="Helical" evidence="1">
    <location>
        <begin position="57"/>
        <end position="77"/>
    </location>
</feature>
<organism evidence="2 3">
    <name type="scientific">Macrococcoides canis</name>
    <dbReference type="NCBI Taxonomy" id="1855823"/>
    <lineage>
        <taxon>Bacteria</taxon>
        <taxon>Bacillati</taxon>
        <taxon>Bacillota</taxon>
        <taxon>Bacilli</taxon>
        <taxon>Bacillales</taxon>
        <taxon>Staphylococcaceae</taxon>
        <taxon>Macrococcoides</taxon>
    </lineage>
</organism>
<dbReference type="EMBL" id="CP021059">
    <property type="protein sequence ID" value="ARQ07746.1"/>
    <property type="molecule type" value="Genomic_DNA"/>
</dbReference>
<dbReference type="AlphaFoldDB" id="A0A1W7AE91"/>
<keyword evidence="1" id="KW-1133">Transmembrane helix</keyword>
<evidence type="ECO:0000256" key="1">
    <source>
        <dbReference type="SAM" id="Phobius"/>
    </source>
</evidence>
<dbReference type="RefSeq" id="WP_086043282.1">
    <property type="nucleotide sequence ID" value="NZ_CBCRZA010000007.1"/>
</dbReference>
<dbReference type="Pfam" id="PF05656">
    <property type="entry name" value="DUF805"/>
    <property type="match status" value="1"/>
</dbReference>
<evidence type="ECO:0000313" key="2">
    <source>
        <dbReference type="EMBL" id="ARQ07746.1"/>
    </source>
</evidence>
<dbReference type="STRING" id="1855823.MCCS_21570"/>
<feature type="transmembrane region" description="Helical" evidence="1">
    <location>
        <begin position="129"/>
        <end position="151"/>
    </location>
</feature>
<dbReference type="Proteomes" id="UP000194154">
    <property type="component" value="Chromosome"/>
</dbReference>
<dbReference type="GeneID" id="35296240"/>
<dbReference type="GO" id="GO:0005886">
    <property type="term" value="C:plasma membrane"/>
    <property type="evidence" value="ECO:0007669"/>
    <property type="project" value="TreeGrafter"/>
</dbReference>
<protein>
    <submittedName>
        <fullName evidence="2">Inner membrane protein YhaI</fullName>
    </submittedName>
</protein>
<dbReference type="OrthoDB" id="2418185at2"/>
<dbReference type="KEGG" id="mcak:MCCS_21570"/>
<sequence>MENNMSIKDAFTAFWTKGFTFTGRARRREVWLNILANIIIGFILTVIALLIEMATGGRYHVIDHFGFVAGTIFPYITTIPAMAQASRRLHDLNMSGKIAIVITVLSAILDFITKQMTGTFPVDLDSTSLPIILITIFTGIGGLFLFIINFINGNEGDNKYGKDPKRV</sequence>
<reference evidence="2 3" key="1">
    <citation type="journal article" date="2017" name="Int. J. Syst. Evol. Microbiol.">
        <title>Macrococcus canis sp. nov., a skin bacterium associated with infections in dogs.</title>
        <authorList>
            <person name="Gobeli Brawand S."/>
            <person name="Cotting K."/>
            <person name="Gomez-Sanz E."/>
            <person name="Collaud A."/>
            <person name="Thomann A."/>
            <person name="Brodard I."/>
            <person name="Rodriguez-Campos S."/>
            <person name="Strauss C."/>
            <person name="Perreten V."/>
        </authorList>
    </citation>
    <scope>NUCLEOTIDE SEQUENCE [LARGE SCALE GENOMIC DNA]</scope>
    <source>
        <strain evidence="2 3">KM45013</strain>
    </source>
</reference>
<proteinExistence type="predicted"/>